<keyword evidence="4" id="KW-1185">Reference proteome</keyword>
<dbReference type="InterPro" id="IPR005079">
    <property type="entry name" value="Peptidase_C45_hydrolase"/>
</dbReference>
<comment type="caution">
    <text evidence="3">The sequence shown here is derived from an EMBL/GenBank/DDBJ whole genome shotgun (WGS) entry which is preliminary data.</text>
</comment>
<evidence type="ECO:0000313" key="4">
    <source>
        <dbReference type="Proteomes" id="UP001500752"/>
    </source>
</evidence>
<name>A0ABP7C5G5_9MICC</name>
<reference evidence="4" key="1">
    <citation type="journal article" date="2019" name="Int. J. Syst. Evol. Microbiol.">
        <title>The Global Catalogue of Microorganisms (GCM) 10K type strain sequencing project: providing services to taxonomists for standard genome sequencing and annotation.</title>
        <authorList>
            <consortium name="The Broad Institute Genomics Platform"/>
            <consortium name="The Broad Institute Genome Sequencing Center for Infectious Disease"/>
            <person name="Wu L."/>
            <person name="Ma J."/>
        </authorList>
    </citation>
    <scope>NUCLEOTIDE SEQUENCE [LARGE SCALE GENOMIC DNA]</scope>
    <source>
        <strain evidence="4">JCM 30742</strain>
    </source>
</reference>
<dbReference type="EMBL" id="BAABEO010000011">
    <property type="protein sequence ID" value="GAA3680411.1"/>
    <property type="molecule type" value="Genomic_DNA"/>
</dbReference>
<dbReference type="InterPro" id="IPR047794">
    <property type="entry name" value="C45_proenzyme-like"/>
</dbReference>
<protein>
    <submittedName>
        <fullName evidence="3">Acyl-CoA--6-aminopenicillanic acid acyl-transferase</fullName>
    </submittedName>
</protein>
<sequence length="375" mass="39635">MSTETYPRIRVSGTPRERGRQYGERAREQVLHSRAGYERSFAAKGIAWPAAVEQARGHAEAIRTAHPSIWEELVGIAEGSGLPLDDVLAMNCRTEIMWAAVVDHAVPGGGECSSFAVAPTHTADGTTLVGQNWDWLVLGFDSVVVLEVEREDGPDYVTIVEAGLLAKTLLNSAGVGVAVNTLVTSLDGHAPGLPFHVLIRALADARHTFDAVEILAAHPRASAGNFVVGAAGGAILNIETAPGDARNVVPLIPENGRLFHTNHFLGPIAGGFDLAPVAMADSYVRLDRLGQLVGSDSLVTVPLLAAALTDHTDAPGSICCHPDERSAPEVQWSTVMSVVMDLERRTLHLAEGNPCTSARHARDYAELLGAVPAAG</sequence>
<dbReference type="NCBIfam" id="NF040521">
    <property type="entry name" value="C45_proenzyme"/>
    <property type="match status" value="1"/>
</dbReference>
<dbReference type="Gene3D" id="3.60.60.10">
    <property type="entry name" value="Penicillin V Acylase, Chain A"/>
    <property type="match status" value="1"/>
</dbReference>
<dbReference type="Pfam" id="PF03417">
    <property type="entry name" value="AAT"/>
    <property type="match status" value="1"/>
</dbReference>
<dbReference type="InterPro" id="IPR047801">
    <property type="entry name" value="Peptidase_C45"/>
</dbReference>
<dbReference type="PANTHER" id="PTHR34180:SF1">
    <property type="entry name" value="BETA-ALANYL-DOPAMINE_CARCININE HYDROLASE"/>
    <property type="match status" value="1"/>
</dbReference>
<feature type="domain" description="Peptidase C45 hydrolase" evidence="2">
    <location>
        <begin position="124"/>
        <end position="354"/>
    </location>
</feature>
<proteinExistence type="predicted"/>
<accession>A0ABP7C5G5</accession>
<evidence type="ECO:0000256" key="1">
    <source>
        <dbReference type="SAM" id="MobiDB-lite"/>
    </source>
</evidence>
<dbReference type="RefSeq" id="WP_345150195.1">
    <property type="nucleotide sequence ID" value="NZ_BAABEO010000011.1"/>
</dbReference>
<dbReference type="Gene3D" id="1.10.10.2120">
    <property type="match status" value="1"/>
</dbReference>
<evidence type="ECO:0000259" key="2">
    <source>
        <dbReference type="Pfam" id="PF03417"/>
    </source>
</evidence>
<organism evidence="3 4">
    <name type="scientific">Arthrobacter ginkgonis</name>
    <dbReference type="NCBI Taxonomy" id="1630594"/>
    <lineage>
        <taxon>Bacteria</taxon>
        <taxon>Bacillati</taxon>
        <taxon>Actinomycetota</taxon>
        <taxon>Actinomycetes</taxon>
        <taxon>Micrococcales</taxon>
        <taxon>Micrococcaceae</taxon>
        <taxon>Arthrobacter</taxon>
    </lineage>
</organism>
<feature type="region of interest" description="Disordered" evidence="1">
    <location>
        <begin position="1"/>
        <end position="25"/>
    </location>
</feature>
<evidence type="ECO:0000313" key="3">
    <source>
        <dbReference type="EMBL" id="GAA3680411.1"/>
    </source>
</evidence>
<dbReference type="Proteomes" id="UP001500752">
    <property type="component" value="Unassembled WGS sequence"/>
</dbReference>
<dbReference type="PANTHER" id="PTHR34180">
    <property type="entry name" value="PEPTIDASE C45"/>
    <property type="match status" value="1"/>
</dbReference>
<feature type="compositionally biased region" description="Basic and acidic residues" evidence="1">
    <location>
        <begin position="15"/>
        <end position="25"/>
    </location>
</feature>
<gene>
    <name evidence="3" type="ORF">GCM10023081_18190</name>
</gene>